<dbReference type="Proteomes" id="UP000233786">
    <property type="component" value="Unassembled WGS sequence"/>
</dbReference>
<reference evidence="1" key="1">
    <citation type="submission" date="2017-12" db="EMBL/GenBank/DDBJ databases">
        <title>Sequencing the genomes of 1000 Actinobacteria strains.</title>
        <authorList>
            <person name="Klenk H.-P."/>
        </authorList>
    </citation>
    <scope>NUCLEOTIDE SEQUENCE [LARGE SCALE GENOMIC DNA]</scope>
    <source>
        <strain evidence="1">DSM 44228</strain>
    </source>
</reference>
<sequence length="91" mass="10097">MNSAEEYRRVWTVSDPGTAWGRPGDGLVWPGGEPVATLQDADFLPGDHAVVAASGAIVAEAVSQIWMFRMVTGRWDVFGNPAWSWHDWKRL</sequence>
<evidence type="ECO:0000313" key="1">
    <source>
        <dbReference type="EMBL" id="PKW12713.1"/>
    </source>
</evidence>
<dbReference type="EMBL" id="PJNB01000001">
    <property type="protein sequence ID" value="PKW12713.1"/>
    <property type="molecule type" value="Genomic_DNA"/>
</dbReference>
<accession>A0A2N3XPX5</accession>
<organism evidence="1 2">
    <name type="scientific">Saccharopolyspora spinosa</name>
    <dbReference type="NCBI Taxonomy" id="60894"/>
    <lineage>
        <taxon>Bacteria</taxon>
        <taxon>Bacillati</taxon>
        <taxon>Actinomycetota</taxon>
        <taxon>Actinomycetes</taxon>
        <taxon>Pseudonocardiales</taxon>
        <taxon>Pseudonocardiaceae</taxon>
        <taxon>Saccharopolyspora</taxon>
    </lineage>
</organism>
<keyword evidence="2" id="KW-1185">Reference proteome</keyword>
<proteinExistence type="predicted"/>
<name>A0A2N3XPX5_SACSN</name>
<comment type="caution">
    <text evidence="1">The sequence shown here is derived from an EMBL/GenBank/DDBJ whole genome shotgun (WGS) entry which is preliminary data.</text>
</comment>
<dbReference type="RefSeq" id="WP_143539421.1">
    <property type="nucleotide sequence ID" value="NZ_CP061007.1"/>
</dbReference>
<dbReference type="AlphaFoldDB" id="A0A2N3XPX5"/>
<protein>
    <submittedName>
        <fullName evidence="1">Uncharacterized protein</fullName>
    </submittedName>
</protein>
<evidence type="ECO:0000313" key="2">
    <source>
        <dbReference type="Proteomes" id="UP000233786"/>
    </source>
</evidence>
<gene>
    <name evidence="1" type="ORF">A8926_0190</name>
</gene>